<dbReference type="VEuPathDB" id="FungiDB:BD410DRAFT_843519"/>
<sequence length="211" mass="23339">MPHFVELARQRFREAETAGQIAEMLHLEIALMYVMIFLLVTRSVSLFDRLIDSACAPRVTAMIVQVMQGNVDSVLQLLLHLPDLKKLVEEAEALGDRGQQDAMEVDPPFLRMGESTLVVPAIDSPVLTDNVHSNFADLATFDALREIVGFFRTNMGNGGGEADHRARRARGRDQYFEVGVAGFLCEPSGRVIHSLPLILILATLASLLKKL</sequence>
<evidence type="ECO:0000313" key="2">
    <source>
        <dbReference type="Proteomes" id="UP000294933"/>
    </source>
</evidence>
<organism evidence="1 2">
    <name type="scientific">Rickenella mellea</name>
    <dbReference type="NCBI Taxonomy" id="50990"/>
    <lineage>
        <taxon>Eukaryota</taxon>
        <taxon>Fungi</taxon>
        <taxon>Dikarya</taxon>
        <taxon>Basidiomycota</taxon>
        <taxon>Agaricomycotina</taxon>
        <taxon>Agaricomycetes</taxon>
        <taxon>Hymenochaetales</taxon>
        <taxon>Rickenellaceae</taxon>
        <taxon>Rickenella</taxon>
    </lineage>
</organism>
<gene>
    <name evidence="1" type="ORF">BD410DRAFT_843519</name>
</gene>
<dbReference type="EMBL" id="ML170219">
    <property type="protein sequence ID" value="TDL17596.1"/>
    <property type="molecule type" value="Genomic_DNA"/>
</dbReference>
<dbReference type="Proteomes" id="UP000294933">
    <property type="component" value="Unassembled WGS sequence"/>
</dbReference>
<evidence type="ECO:0000313" key="1">
    <source>
        <dbReference type="EMBL" id="TDL17596.1"/>
    </source>
</evidence>
<accession>A0A4Y7PRE6</accession>
<keyword evidence="2" id="KW-1185">Reference proteome</keyword>
<protein>
    <submittedName>
        <fullName evidence="1">Uncharacterized protein</fullName>
    </submittedName>
</protein>
<proteinExistence type="predicted"/>
<reference evidence="1 2" key="1">
    <citation type="submission" date="2018-06" db="EMBL/GenBank/DDBJ databases">
        <title>A transcriptomic atlas of mushroom development highlights an independent origin of complex multicellularity.</title>
        <authorList>
            <consortium name="DOE Joint Genome Institute"/>
            <person name="Krizsan K."/>
            <person name="Almasi E."/>
            <person name="Merenyi Z."/>
            <person name="Sahu N."/>
            <person name="Viragh M."/>
            <person name="Koszo T."/>
            <person name="Mondo S."/>
            <person name="Kiss B."/>
            <person name="Balint B."/>
            <person name="Kues U."/>
            <person name="Barry K."/>
            <person name="Hegedus J.C."/>
            <person name="Henrissat B."/>
            <person name="Johnson J."/>
            <person name="Lipzen A."/>
            <person name="Ohm R."/>
            <person name="Nagy I."/>
            <person name="Pangilinan J."/>
            <person name="Yan J."/>
            <person name="Xiong Y."/>
            <person name="Grigoriev I.V."/>
            <person name="Hibbett D.S."/>
            <person name="Nagy L.G."/>
        </authorList>
    </citation>
    <scope>NUCLEOTIDE SEQUENCE [LARGE SCALE GENOMIC DNA]</scope>
    <source>
        <strain evidence="1 2">SZMC22713</strain>
    </source>
</reference>
<dbReference type="AlphaFoldDB" id="A0A4Y7PRE6"/>
<name>A0A4Y7PRE6_9AGAM</name>